<evidence type="ECO:0000313" key="5">
    <source>
        <dbReference type="EMBL" id="MBE0398806.1"/>
    </source>
</evidence>
<evidence type="ECO:0000256" key="3">
    <source>
        <dbReference type="ARBA" id="ARBA00022840"/>
    </source>
</evidence>
<protein>
    <submittedName>
        <fullName evidence="5">Biotin-dependent carboxyltransferase</fullName>
    </submittedName>
</protein>
<dbReference type="PANTHER" id="PTHR43309">
    <property type="entry name" value="5-OXOPROLINASE SUBUNIT C"/>
    <property type="match status" value="1"/>
</dbReference>
<gene>
    <name evidence="5" type="ORF">EI168_01610</name>
</gene>
<dbReference type="Pfam" id="PF02626">
    <property type="entry name" value="CT_A_B"/>
    <property type="match status" value="1"/>
</dbReference>
<dbReference type="Proteomes" id="UP001645039">
    <property type="component" value="Unassembled WGS sequence"/>
</dbReference>
<dbReference type="InterPro" id="IPR029000">
    <property type="entry name" value="Cyclophilin-like_dom_sf"/>
</dbReference>
<evidence type="ECO:0000256" key="2">
    <source>
        <dbReference type="ARBA" id="ARBA00022801"/>
    </source>
</evidence>
<name>A0ABR9EX60_9GAMM</name>
<keyword evidence="3" id="KW-0067">ATP-binding</keyword>
<proteinExistence type="predicted"/>
<organism evidence="5 6">
    <name type="scientific">Halomonas casei</name>
    <dbReference type="NCBI Taxonomy" id="2742613"/>
    <lineage>
        <taxon>Bacteria</taxon>
        <taxon>Pseudomonadati</taxon>
        <taxon>Pseudomonadota</taxon>
        <taxon>Gammaproteobacteria</taxon>
        <taxon>Oceanospirillales</taxon>
        <taxon>Halomonadaceae</taxon>
        <taxon>Halomonas</taxon>
    </lineage>
</organism>
<reference evidence="5 6" key="1">
    <citation type="submission" date="2020-07" db="EMBL/GenBank/DDBJ databases">
        <title>Halophilic bacteria isolated from french cheeses.</title>
        <authorList>
            <person name="Kothe C.I."/>
            <person name="Farah-Kraiem B."/>
            <person name="Renault P."/>
            <person name="Dridi B."/>
        </authorList>
    </citation>
    <scope>NUCLEOTIDE SEQUENCE [LARGE SCALE GENOMIC DNA]</scope>
    <source>
        <strain evidence="5 6">FME1</strain>
    </source>
</reference>
<evidence type="ECO:0000313" key="6">
    <source>
        <dbReference type="Proteomes" id="UP001645039"/>
    </source>
</evidence>
<feature type="domain" description="Carboxyltransferase" evidence="4">
    <location>
        <begin position="34"/>
        <end position="313"/>
    </location>
</feature>
<dbReference type="InterPro" id="IPR052708">
    <property type="entry name" value="PxpC"/>
</dbReference>
<keyword evidence="6" id="KW-1185">Reference proteome</keyword>
<dbReference type="SUPFAM" id="SSF50891">
    <property type="entry name" value="Cyclophilin-like"/>
    <property type="match status" value="1"/>
</dbReference>
<comment type="caution">
    <text evidence="5">The sequence shown here is derived from an EMBL/GenBank/DDBJ whole genome shotgun (WGS) entry which is preliminary data.</text>
</comment>
<dbReference type="RefSeq" id="WP_096277392.1">
    <property type="nucleotide sequence ID" value="NZ_CBCSBM010000003.1"/>
</dbReference>
<evidence type="ECO:0000259" key="4">
    <source>
        <dbReference type="SMART" id="SM00797"/>
    </source>
</evidence>
<dbReference type="Gene3D" id="2.40.100.10">
    <property type="entry name" value="Cyclophilin-like"/>
    <property type="match status" value="1"/>
</dbReference>
<evidence type="ECO:0000256" key="1">
    <source>
        <dbReference type="ARBA" id="ARBA00022741"/>
    </source>
</evidence>
<accession>A0ABR9EX60</accession>
<dbReference type="SMART" id="SM00797">
    <property type="entry name" value="AHS2"/>
    <property type="match status" value="1"/>
</dbReference>
<sequence>MSQVATRKAPAGMLVKQAGPLALIQDAGRFGVGHLGVTQGGAADWISFRWANWLLGNEPNSAALEIVMGGGLSLETECEVHLALTGADLDAQLDDKPLAPNTSFTLTPGQRLVFRQPRQGLRAYLAFPGGLNAPEVLGSRACTAREQLGGLHEDGKPLKVGDRLTWQGDAPAVKQLPDSQALRMPATECRLPVVLGSQIATFSGRSLFQAFNQPWTVDNRADRMGVRLTGPVLNGSLTGIISEGIPLGAVQVPPDGQPIILMNDRQTIGGYPRLGALTPTACAMLSQCLPGTKVWLTPVSASQAQDDYRQQLTVWREV</sequence>
<keyword evidence="2" id="KW-0378">Hydrolase</keyword>
<dbReference type="EMBL" id="RRZD01000001">
    <property type="protein sequence ID" value="MBE0398806.1"/>
    <property type="molecule type" value="Genomic_DNA"/>
</dbReference>
<dbReference type="InterPro" id="IPR003778">
    <property type="entry name" value="CT_A_B"/>
</dbReference>
<keyword evidence="1" id="KW-0547">Nucleotide-binding</keyword>
<dbReference type="PANTHER" id="PTHR43309:SF4">
    <property type="entry name" value="CARBOXYLTRANSFERASE DOMAIN-CONTAINING PROTEIN"/>
    <property type="match status" value="1"/>
</dbReference>
<dbReference type="NCBIfam" id="TIGR00724">
    <property type="entry name" value="urea_amlyse_rel"/>
    <property type="match status" value="1"/>
</dbReference>